<feature type="transmembrane region" description="Helical" evidence="1">
    <location>
        <begin position="66"/>
        <end position="92"/>
    </location>
</feature>
<feature type="transmembrane region" description="Helical" evidence="1">
    <location>
        <begin position="261"/>
        <end position="281"/>
    </location>
</feature>
<organism evidence="2 3">
    <name type="scientific">Candidatus Yanofskybacteria bacterium CG10_big_fil_rev_8_21_14_0_10_36_16</name>
    <dbReference type="NCBI Taxonomy" id="1975096"/>
    <lineage>
        <taxon>Bacteria</taxon>
        <taxon>Candidatus Yanofskyibacteriota</taxon>
    </lineage>
</organism>
<gene>
    <name evidence="2" type="ORF">COV29_01770</name>
</gene>
<keyword evidence="1" id="KW-0472">Membrane</keyword>
<feature type="transmembrane region" description="Helical" evidence="1">
    <location>
        <begin position="494"/>
        <end position="515"/>
    </location>
</feature>
<dbReference type="InterPro" id="IPR031599">
    <property type="entry name" value="ABC_tran_2"/>
</dbReference>
<evidence type="ECO:0000256" key="1">
    <source>
        <dbReference type="SAM" id="Phobius"/>
    </source>
</evidence>
<feature type="transmembrane region" description="Helical" evidence="1">
    <location>
        <begin position="147"/>
        <end position="174"/>
    </location>
</feature>
<evidence type="ECO:0000313" key="2">
    <source>
        <dbReference type="EMBL" id="PJE50988.1"/>
    </source>
</evidence>
<sequence>MLTVLFSYHINRIKRHFEKNRFAKLATVFLFLLLFAGVGFGIYSFLKEIFRFTLHDSLLTSALTLYVYEMFLLFIGYLVFFSSLISGTYLLFKSSRDNRWIMASPHYDIVPEYSYLRTILTSLWPFFIIGLPVLLAMKTSFPTIGFFSVFVAGLAILLFVAFVAGLALASVMLLAKIYNFFAKGKIKFGILIGLIAIFFVFSLWVSWQHITDFSVRDYFQVADIEQEVGTGVIKETFQVLPSHLPALSVWMSQYGETANSFIWLLATAFIATISGGLFLIFSRWHLELWQKLQEGNYVASSSGHSRNKPAKFPRFFKSPLGAVFEKEVLVNARTMKNVLWFGFFAVLFFLQTGLNNFVAKEALKFGGRLDITPEFLQVIQFATAMFFVAAFVLRFAFPSFSTERKTAWILASSPLNLKSLFKAKWLFYTVSFSVVGTVGAFINLSIIDLPISGEIFFFGLAILAIVFLTTLGLSLGAIFPNFETDDAESLSTSAPGLGFIFVSLGYGAFGARVLFDLLNGSVMPFWIFVSMSFVAVVAMMYFAPRRLNKIEFSKTL</sequence>
<evidence type="ECO:0000313" key="3">
    <source>
        <dbReference type="Proteomes" id="UP000228496"/>
    </source>
</evidence>
<feature type="transmembrane region" description="Helical" evidence="1">
    <location>
        <begin position="521"/>
        <end position="543"/>
    </location>
</feature>
<feature type="transmembrane region" description="Helical" evidence="1">
    <location>
        <begin position="22"/>
        <end position="46"/>
    </location>
</feature>
<feature type="transmembrane region" description="Helical" evidence="1">
    <location>
        <begin position="113"/>
        <end position="135"/>
    </location>
</feature>
<feature type="transmembrane region" description="Helical" evidence="1">
    <location>
        <begin position="186"/>
        <end position="207"/>
    </location>
</feature>
<dbReference type="Pfam" id="PF16949">
    <property type="entry name" value="ABC_tran_2"/>
    <property type="match status" value="1"/>
</dbReference>
<feature type="transmembrane region" description="Helical" evidence="1">
    <location>
        <begin position="378"/>
        <end position="397"/>
    </location>
</feature>
<accession>A0A2J0QA52</accession>
<dbReference type="EMBL" id="PCXQ01000004">
    <property type="protein sequence ID" value="PJE50988.1"/>
    <property type="molecule type" value="Genomic_DNA"/>
</dbReference>
<feature type="transmembrane region" description="Helical" evidence="1">
    <location>
        <begin position="425"/>
        <end position="449"/>
    </location>
</feature>
<protein>
    <recommendedName>
        <fullName evidence="4">ABC-2 type transport system permease protein</fullName>
    </recommendedName>
</protein>
<proteinExistence type="predicted"/>
<name>A0A2J0QA52_9BACT</name>
<feature type="transmembrane region" description="Helical" evidence="1">
    <location>
        <begin position="455"/>
        <end position="482"/>
    </location>
</feature>
<evidence type="ECO:0008006" key="4">
    <source>
        <dbReference type="Google" id="ProtNLM"/>
    </source>
</evidence>
<feature type="transmembrane region" description="Helical" evidence="1">
    <location>
        <begin position="338"/>
        <end position="358"/>
    </location>
</feature>
<dbReference type="Proteomes" id="UP000228496">
    <property type="component" value="Unassembled WGS sequence"/>
</dbReference>
<comment type="caution">
    <text evidence="2">The sequence shown here is derived from an EMBL/GenBank/DDBJ whole genome shotgun (WGS) entry which is preliminary data.</text>
</comment>
<dbReference type="AlphaFoldDB" id="A0A2J0QA52"/>
<keyword evidence="1" id="KW-1133">Transmembrane helix</keyword>
<keyword evidence="1" id="KW-0812">Transmembrane</keyword>
<reference evidence="2 3" key="1">
    <citation type="submission" date="2017-09" db="EMBL/GenBank/DDBJ databases">
        <title>Depth-based differentiation of microbial function through sediment-hosted aquifers and enrichment of novel symbionts in the deep terrestrial subsurface.</title>
        <authorList>
            <person name="Probst A.J."/>
            <person name="Ladd B."/>
            <person name="Jarett J.K."/>
            <person name="Geller-Mcgrath D.E."/>
            <person name="Sieber C.M."/>
            <person name="Emerson J.B."/>
            <person name="Anantharaman K."/>
            <person name="Thomas B.C."/>
            <person name="Malmstrom R."/>
            <person name="Stieglmeier M."/>
            <person name="Klingl A."/>
            <person name="Woyke T."/>
            <person name="Ryan C.M."/>
            <person name="Banfield J.F."/>
        </authorList>
    </citation>
    <scope>NUCLEOTIDE SEQUENCE [LARGE SCALE GENOMIC DNA]</scope>
    <source>
        <strain evidence="2">CG10_big_fil_rev_8_21_14_0_10_36_16</strain>
    </source>
</reference>